<organism evidence="2 3">
    <name type="scientific">Anabarilius grahami</name>
    <name type="common">Kanglang fish</name>
    <name type="synonym">Barilius grahami</name>
    <dbReference type="NCBI Taxonomy" id="495550"/>
    <lineage>
        <taxon>Eukaryota</taxon>
        <taxon>Metazoa</taxon>
        <taxon>Chordata</taxon>
        <taxon>Craniata</taxon>
        <taxon>Vertebrata</taxon>
        <taxon>Euteleostomi</taxon>
        <taxon>Actinopterygii</taxon>
        <taxon>Neopterygii</taxon>
        <taxon>Teleostei</taxon>
        <taxon>Ostariophysi</taxon>
        <taxon>Cypriniformes</taxon>
        <taxon>Xenocyprididae</taxon>
        <taxon>Xenocypridinae</taxon>
        <taxon>Xenocypridinae incertae sedis</taxon>
        <taxon>Anabarilius</taxon>
    </lineage>
</organism>
<name>A0A3N0Y0P4_ANAGA</name>
<protein>
    <submittedName>
        <fullName evidence="2">Uncharacterized protein</fullName>
    </submittedName>
</protein>
<dbReference type="EMBL" id="RJVU01055479">
    <property type="protein sequence ID" value="ROK80950.1"/>
    <property type="molecule type" value="Genomic_DNA"/>
</dbReference>
<feature type="region of interest" description="Disordered" evidence="1">
    <location>
        <begin position="35"/>
        <end position="55"/>
    </location>
</feature>
<dbReference type="Proteomes" id="UP000281406">
    <property type="component" value="Unassembled WGS sequence"/>
</dbReference>
<proteinExistence type="predicted"/>
<evidence type="ECO:0000313" key="2">
    <source>
        <dbReference type="EMBL" id="ROK80950.1"/>
    </source>
</evidence>
<accession>A0A3N0Y0P4</accession>
<dbReference type="AlphaFoldDB" id="A0A3N0Y0P4"/>
<sequence>MKNRAKRCCRVRATVAHNWRYVGLEIQVTGNYNRAQESADGRKKLKKKESEPTYT</sequence>
<evidence type="ECO:0000256" key="1">
    <source>
        <dbReference type="SAM" id="MobiDB-lite"/>
    </source>
</evidence>
<keyword evidence="3" id="KW-1185">Reference proteome</keyword>
<feature type="compositionally biased region" description="Basic and acidic residues" evidence="1">
    <location>
        <begin position="37"/>
        <end position="55"/>
    </location>
</feature>
<comment type="caution">
    <text evidence="2">The sequence shown here is derived from an EMBL/GenBank/DDBJ whole genome shotgun (WGS) entry which is preliminary data.</text>
</comment>
<evidence type="ECO:0000313" key="3">
    <source>
        <dbReference type="Proteomes" id="UP000281406"/>
    </source>
</evidence>
<gene>
    <name evidence="2" type="ORF">DPX16_3830</name>
</gene>
<reference evidence="2 3" key="1">
    <citation type="submission" date="2018-10" db="EMBL/GenBank/DDBJ databases">
        <title>Genome assembly for a Yunnan-Guizhou Plateau 3E fish, Anabarilius grahami (Regan), and its evolutionary and genetic applications.</title>
        <authorList>
            <person name="Jiang W."/>
        </authorList>
    </citation>
    <scope>NUCLEOTIDE SEQUENCE [LARGE SCALE GENOMIC DNA]</scope>
    <source>
        <strain evidence="2">AG-KIZ</strain>
        <tissue evidence="2">Muscle</tissue>
    </source>
</reference>